<proteinExistence type="predicted"/>
<feature type="non-terminal residue" evidence="2">
    <location>
        <position position="137"/>
    </location>
</feature>
<name>A0A2N1N0S8_9GLOM</name>
<dbReference type="Proteomes" id="UP000233469">
    <property type="component" value="Unassembled WGS sequence"/>
</dbReference>
<sequence>MYRKRFDNFNTVHTDTSSSSIRQQKRFERACRSVFTDRSHDRISRPARNLEDQLGRAKKHRFLFLPSQTIFKPIQHIKYQNNAQRFDRNLYPFLIPPMNFADDNSSDPIIDSVSNVSIPDNTDSLLDQVPLIQETTV</sequence>
<evidence type="ECO:0000313" key="3">
    <source>
        <dbReference type="Proteomes" id="UP000233469"/>
    </source>
</evidence>
<dbReference type="InterPro" id="IPR058524">
    <property type="entry name" value="DUF8211"/>
</dbReference>
<dbReference type="Pfam" id="PF26638">
    <property type="entry name" value="DUF8211"/>
    <property type="match status" value="1"/>
</dbReference>
<reference evidence="2 3" key="1">
    <citation type="submission" date="2016-04" db="EMBL/GenBank/DDBJ databases">
        <title>Genome analyses suggest a sexual origin of heterokaryosis in a supposedly ancient asexual fungus.</title>
        <authorList>
            <person name="Ropars J."/>
            <person name="Sedzielewska K."/>
            <person name="Noel J."/>
            <person name="Charron P."/>
            <person name="Farinelli L."/>
            <person name="Marton T."/>
            <person name="Kruger M."/>
            <person name="Pelin A."/>
            <person name="Brachmann A."/>
            <person name="Corradi N."/>
        </authorList>
    </citation>
    <scope>NUCLEOTIDE SEQUENCE [LARGE SCALE GENOMIC DNA]</scope>
    <source>
        <strain evidence="2 3">C2</strain>
    </source>
</reference>
<evidence type="ECO:0000313" key="2">
    <source>
        <dbReference type="EMBL" id="PKK67476.1"/>
    </source>
</evidence>
<dbReference type="EMBL" id="LLXL01000955">
    <property type="protein sequence ID" value="PKK67476.1"/>
    <property type="molecule type" value="Genomic_DNA"/>
</dbReference>
<reference evidence="2 3" key="2">
    <citation type="submission" date="2017-10" db="EMBL/GenBank/DDBJ databases">
        <title>Extensive intraspecific genome diversity in a model arbuscular mycorrhizal fungus.</title>
        <authorList>
            <person name="Chen E.C.H."/>
            <person name="Morin E."/>
            <person name="Baudet D."/>
            <person name="Noel J."/>
            <person name="Ndikumana S."/>
            <person name="Charron P."/>
            <person name="St-Onge C."/>
            <person name="Giorgi J."/>
            <person name="Grigoriev I.V."/>
            <person name="Roux C."/>
            <person name="Martin F.M."/>
            <person name="Corradi N."/>
        </authorList>
    </citation>
    <scope>NUCLEOTIDE SEQUENCE [LARGE SCALE GENOMIC DNA]</scope>
    <source>
        <strain evidence="2 3">C2</strain>
    </source>
</reference>
<feature type="domain" description="DUF8211" evidence="1">
    <location>
        <begin position="1"/>
        <end position="95"/>
    </location>
</feature>
<organism evidence="2 3">
    <name type="scientific">Rhizophagus irregularis</name>
    <dbReference type="NCBI Taxonomy" id="588596"/>
    <lineage>
        <taxon>Eukaryota</taxon>
        <taxon>Fungi</taxon>
        <taxon>Fungi incertae sedis</taxon>
        <taxon>Mucoromycota</taxon>
        <taxon>Glomeromycotina</taxon>
        <taxon>Glomeromycetes</taxon>
        <taxon>Glomerales</taxon>
        <taxon>Glomeraceae</taxon>
        <taxon>Rhizophagus</taxon>
    </lineage>
</organism>
<protein>
    <recommendedName>
        <fullName evidence="1">DUF8211 domain-containing protein</fullName>
    </recommendedName>
</protein>
<comment type="caution">
    <text evidence="2">The sequence shown here is derived from an EMBL/GenBank/DDBJ whole genome shotgun (WGS) entry which is preliminary data.</text>
</comment>
<gene>
    <name evidence="2" type="ORF">RhiirC2_783457</name>
</gene>
<accession>A0A2N1N0S8</accession>
<dbReference type="AlphaFoldDB" id="A0A2N1N0S8"/>
<evidence type="ECO:0000259" key="1">
    <source>
        <dbReference type="Pfam" id="PF26638"/>
    </source>
</evidence>